<reference evidence="2 3" key="1">
    <citation type="journal article" date="2009" name="BMC Genomics">
        <title>Complete genome sequence of the sugarcane nitrogen-fixing endophyte Gluconacetobacter diazotrophicus Pal5.</title>
        <authorList>
            <person name="Bertalan M."/>
            <person name="Albano R."/>
            <person name="Padua V."/>
            <person name="Rouws L."/>
            <person name="Rojas C."/>
            <person name="Hemerly A."/>
            <person name="Teixeira K."/>
            <person name="Schwab S."/>
            <person name="Araujo J."/>
            <person name="Oliveira A."/>
            <person name="Franca L."/>
            <person name="Magalhaes V."/>
            <person name="Alqueres S."/>
            <person name="Cardoso A."/>
            <person name="Almeida W."/>
            <person name="Loureiro M.M."/>
            <person name="Nogueira E."/>
            <person name="Cidade D."/>
            <person name="Oliveira D."/>
            <person name="Simao T."/>
            <person name="Macedo J."/>
            <person name="Valadao A."/>
            <person name="Dreschsel M."/>
            <person name="Freitas F."/>
            <person name="Vidal M."/>
            <person name="Guedes H."/>
            <person name="Rodrigues E."/>
            <person name="Meneses C."/>
            <person name="Brioso P."/>
            <person name="Pozzer L."/>
            <person name="Figueiredo D."/>
            <person name="Montano H."/>
            <person name="Junior J."/>
            <person name="Filho G."/>
            <person name="Flores V."/>
            <person name="Ferreira B."/>
            <person name="Branco A."/>
            <person name="Gonzalez P."/>
            <person name="Guillobel H."/>
            <person name="Lemos M."/>
            <person name="Seibel L."/>
            <person name="Macedo J."/>
            <person name="Alves-Ferreira M."/>
            <person name="Sachetto-Martins G."/>
            <person name="Coelho A."/>
            <person name="Santos E."/>
            <person name="Amaral G."/>
            <person name="Neves A."/>
            <person name="Pacheco A.B."/>
            <person name="Carvalho D."/>
            <person name="Lery L."/>
            <person name="Bisch P."/>
            <person name="Rossle S.C."/>
            <person name="Urmenyi T."/>
            <person name="Kruger W.V."/>
            <person name="Martins O."/>
            <person name="Baldani J.I."/>
            <person name="Ferreira P.C."/>
        </authorList>
    </citation>
    <scope>NUCLEOTIDE SEQUENCE [LARGE SCALE GENOMIC DNA]</scope>
    <source>
        <strain evidence="3">ATCC 49037 / DSM 5601 / CCUG 37298 / CIP 103539 / LMG 7603 / PAl5</strain>
    </source>
</reference>
<evidence type="ECO:0000313" key="2">
    <source>
        <dbReference type="EMBL" id="CAP54095.1"/>
    </source>
</evidence>
<keyword evidence="1" id="KW-1133">Transmembrane helix</keyword>
<dbReference type="Proteomes" id="UP000001176">
    <property type="component" value="Chromosome"/>
</dbReference>
<evidence type="ECO:0000256" key="1">
    <source>
        <dbReference type="SAM" id="Phobius"/>
    </source>
</evidence>
<dbReference type="RefSeq" id="WP_012222395.1">
    <property type="nucleotide sequence ID" value="NC_010125.1"/>
</dbReference>
<keyword evidence="3" id="KW-1185">Reference proteome</keyword>
<dbReference type="EMBL" id="AM889285">
    <property type="protein sequence ID" value="CAP54095.1"/>
    <property type="molecule type" value="Genomic_DNA"/>
</dbReference>
<gene>
    <name evidence="2" type="ordered locus">GDI0152</name>
</gene>
<proteinExistence type="predicted"/>
<feature type="transmembrane region" description="Helical" evidence="1">
    <location>
        <begin position="43"/>
        <end position="62"/>
    </location>
</feature>
<evidence type="ECO:0000313" key="3">
    <source>
        <dbReference type="Proteomes" id="UP000001176"/>
    </source>
</evidence>
<dbReference type="AlphaFoldDB" id="A9H235"/>
<name>A9H235_GLUDA</name>
<protein>
    <submittedName>
        <fullName evidence="2">Uncharacterized protein</fullName>
    </submittedName>
</protein>
<organism evidence="2 3">
    <name type="scientific">Gluconacetobacter diazotrophicus (strain ATCC 49037 / DSM 5601 / CCUG 37298 / CIP 103539 / LMG 7603 / PAl5)</name>
    <dbReference type="NCBI Taxonomy" id="272568"/>
    <lineage>
        <taxon>Bacteria</taxon>
        <taxon>Pseudomonadati</taxon>
        <taxon>Pseudomonadota</taxon>
        <taxon>Alphaproteobacteria</taxon>
        <taxon>Acetobacterales</taxon>
        <taxon>Acetobacteraceae</taxon>
        <taxon>Gluconacetobacter</taxon>
    </lineage>
</organism>
<accession>A9H235</accession>
<keyword evidence="1" id="KW-0812">Transmembrane</keyword>
<keyword evidence="1" id="KW-0472">Membrane</keyword>
<dbReference type="KEGG" id="gdi:GDI0152"/>
<sequence>MPDSLNVLSGAKNCLPDANVFLQAAQAPAHNFWNYAWASLPNVTGVTIAALCAFGYTFYFNVRTARNDVLKDVHSDLSDIESLITEYWLGDHASKDEKEKSKLDSVGHELRSKLNSSMIYRDRYLFFFKKEDQERYKELDTKLFMAATGGDFQTKKMRSSPQTYNDIITILYDLRALMRKTRGRKTI</sequence>